<protein>
    <submittedName>
        <fullName evidence="1">Uncharacterized protein</fullName>
    </submittedName>
</protein>
<reference evidence="1 2" key="1">
    <citation type="submission" date="2020-08" db="EMBL/GenBank/DDBJ databases">
        <title>Sequencing the genomes of 1000 actinobacteria strains.</title>
        <authorList>
            <person name="Klenk H.-P."/>
        </authorList>
    </citation>
    <scope>NUCLEOTIDE SEQUENCE [LARGE SCALE GENOMIC DNA]</scope>
    <source>
        <strain evidence="1 2">DSM 45507</strain>
    </source>
</reference>
<comment type="caution">
    <text evidence="1">The sequence shown here is derived from an EMBL/GenBank/DDBJ whole genome shotgun (WGS) entry which is preliminary data.</text>
</comment>
<name>A0A7W9GGE5_9ACTN</name>
<proteinExistence type="predicted"/>
<organism evidence="1 2">
    <name type="scientific">Nonomuraea jabiensis</name>
    <dbReference type="NCBI Taxonomy" id="882448"/>
    <lineage>
        <taxon>Bacteria</taxon>
        <taxon>Bacillati</taxon>
        <taxon>Actinomycetota</taxon>
        <taxon>Actinomycetes</taxon>
        <taxon>Streptosporangiales</taxon>
        <taxon>Streptosporangiaceae</taxon>
        <taxon>Nonomuraea</taxon>
    </lineage>
</organism>
<dbReference type="Proteomes" id="UP000579153">
    <property type="component" value="Unassembled WGS sequence"/>
</dbReference>
<gene>
    <name evidence="1" type="ORF">HD596_010086</name>
</gene>
<dbReference type="AlphaFoldDB" id="A0A7W9GGE5"/>
<accession>A0A7W9GGE5</accession>
<dbReference type="EMBL" id="JACHMB010000001">
    <property type="protein sequence ID" value="MBB5783330.1"/>
    <property type="molecule type" value="Genomic_DNA"/>
</dbReference>
<evidence type="ECO:0000313" key="2">
    <source>
        <dbReference type="Proteomes" id="UP000579153"/>
    </source>
</evidence>
<evidence type="ECO:0000313" key="1">
    <source>
        <dbReference type="EMBL" id="MBB5783330.1"/>
    </source>
</evidence>
<sequence>MNELPGVGVIVLIADEMASLEDWRAEATSGELN</sequence>
<keyword evidence="2" id="KW-1185">Reference proteome</keyword>